<feature type="region of interest" description="Disordered" evidence="2">
    <location>
        <begin position="1"/>
        <end position="29"/>
    </location>
</feature>
<feature type="compositionally biased region" description="Low complexity" evidence="2">
    <location>
        <begin position="726"/>
        <end position="737"/>
    </location>
</feature>
<comment type="similarity">
    <text evidence="1">Belongs to the SPATA31 family.</text>
</comment>
<dbReference type="PANTHER" id="PTHR21859:SF55">
    <property type="entry name" value="SPERMATOGENESIS-ASSOCIATED PROTEIN 31A1-RELATED"/>
    <property type="match status" value="1"/>
</dbReference>
<protein>
    <submittedName>
        <fullName evidence="3">Uncharacterized protein</fullName>
    </submittedName>
</protein>
<feature type="region of interest" description="Disordered" evidence="2">
    <location>
        <begin position="673"/>
        <end position="744"/>
    </location>
</feature>
<reference evidence="3 4" key="1">
    <citation type="journal article" date="2023" name="bioRxiv">
        <title>Conserved and derived expression patterns and positive selection on dental genes reveal complex evolutionary context of ever-growing rodent molars.</title>
        <authorList>
            <person name="Calamari Z.T."/>
            <person name="Song A."/>
            <person name="Cohen E."/>
            <person name="Akter M."/>
            <person name="Roy R.D."/>
            <person name="Hallikas O."/>
            <person name="Christensen M.M."/>
            <person name="Li P."/>
            <person name="Marangoni P."/>
            <person name="Jernvall J."/>
            <person name="Klein O.D."/>
        </authorList>
    </citation>
    <scope>NUCLEOTIDE SEQUENCE [LARGE SCALE GENOMIC DNA]</scope>
    <source>
        <strain evidence="3">V071</strain>
    </source>
</reference>
<gene>
    <name evidence="3" type="ORF">U0070_023609</name>
</gene>
<dbReference type="Proteomes" id="UP001488838">
    <property type="component" value="Unassembled WGS sequence"/>
</dbReference>
<evidence type="ECO:0000313" key="3">
    <source>
        <dbReference type="EMBL" id="KAK7816126.1"/>
    </source>
</evidence>
<sequence length="776" mass="87523">MESPGGTYYTVSGEAQVGRTPQDSQASQKISFKMKKVESLPIALKTMPDMFERGGNLGFFSITRESSPVSSLSDIERTLRPFPSSADHEPSQTLQTQSEIKPSSETFQRKFTDTPSLSGTVLEQEKENQEVLLLTRRTSVQTQGHTVTRQKLLVSFHKVWRKNQPASHKAIPLLCSFQSIPGAHCFLGVKSLVQQKPSTPRHEVSLKSQIHVLTPTYQSEETKRQSKEKHEEMSKLTRVKEKDEKSKKSPFQKLVSHFLQWIHSTPTIKGQESPPQKVKLTAATAQRKKKPCEENNVAEAQELMTAIEQLLEKNMMQQCKLCFQGQTAQGYSSTFPVRLPMTIRQSPTQSKEEHPATQPIPNAKKRHIKDQPSQKNVRFIKEAHTPQHPRLLPLNKTLKLVCSAQNEAIVPMVPSCHLCCPRHRAVQRSICSQLENSSQNLGPILEKISKDQNSSLEKTPVKLQEANLLESERNALKSLKKDSRSDSTKQINKTRKHSESSSGRNSHQALKGHIAWFQVKHRKTKPDMFERGGNLGFFSITRESSPCVFSFCKDIERTPRPFPPGADHVLSQVLQTQSEMKPSSETLQWKFTNTPSLSGTVLEQERETQEVLLLTRRTSVQNPGAHSHQAKTVMWRKNQPASHKAIPLLLSFQSIPGAHCFLQTFGFPGVKRGQEPGVVQQKPSTPKHQVSPKSQIQVLAPTYQGEETKRKSKEKHGKGSTHNSLKKNTNLEENTTTPFQKPHSFLQKAPSKNLLAAFFNGFTLHKQSKDRNLLLR</sequence>
<evidence type="ECO:0000256" key="2">
    <source>
        <dbReference type="SAM" id="MobiDB-lite"/>
    </source>
</evidence>
<keyword evidence="4" id="KW-1185">Reference proteome</keyword>
<feature type="compositionally biased region" description="Basic residues" evidence="2">
    <location>
        <begin position="710"/>
        <end position="719"/>
    </location>
</feature>
<evidence type="ECO:0000256" key="1">
    <source>
        <dbReference type="ARBA" id="ARBA00035009"/>
    </source>
</evidence>
<accession>A0AAW0IPU1</accession>
<feature type="compositionally biased region" description="Basic and acidic residues" evidence="2">
    <location>
        <begin position="220"/>
        <end position="247"/>
    </location>
</feature>
<feature type="compositionally biased region" description="Basic and acidic residues" evidence="2">
    <location>
        <begin position="476"/>
        <end position="487"/>
    </location>
</feature>
<dbReference type="EMBL" id="JBBHLL010000105">
    <property type="protein sequence ID" value="KAK7816126.1"/>
    <property type="molecule type" value="Genomic_DNA"/>
</dbReference>
<feature type="region of interest" description="Disordered" evidence="2">
    <location>
        <begin position="217"/>
        <end position="247"/>
    </location>
</feature>
<comment type="caution">
    <text evidence="3">The sequence shown here is derived from an EMBL/GenBank/DDBJ whole genome shotgun (WGS) entry which is preliminary data.</text>
</comment>
<feature type="compositionally biased region" description="Polar residues" evidence="2">
    <location>
        <begin position="19"/>
        <end position="29"/>
    </location>
</feature>
<feature type="region of interest" description="Disordered" evidence="2">
    <location>
        <begin position="344"/>
        <end position="373"/>
    </location>
</feature>
<name>A0AAW0IPU1_MYOGA</name>
<organism evidence="3 4">
    <name type="scientific">Myodes glareolus</name>
    <name type="common">Bank vole</name>
    <name type="synonym">Clethrionomys glareolus</name>
    <dbReference type="NCBI Taxonomy" id="447135"/>
    <lineage>
        <taxon>Eukaryota</taxon>
        <taxon>Metazoa</taxon>
        <taxon>Chordata</taxon>
        <taxon>Craniata</taxon>
        <taxon>Vertebrata</taxon>
        <taxon>Euteleostomi</taxon>
        <taxon>Mammalia</taxon>
        <taxon>Eutheria</taxon>
        <taxon>Euarchontoglires</taxon>
        <taxon>Glires</taxon>
        <taxon>Rodentia</taxon>
        <taxon>Myomorpha</taxon>
        <taxon>Muroidea</taxon>
        <taxon>Cricetidae</taxon>
        <taxon>Arvicolinae</taxon>
        <taxon>Myodes</taxon>
    </lineage>
</organism>
<proteinExistence type="inferred from homology"/>
<feature type="region of interest" description="Disordered" evidence="2">
    <location>
        <begin position="476"/>
        <end position="507"/>
    </location>
</feature>
<dbReference type="PANTHER" id="PTHR21859">
    <property type="entry name" value="ACROSOME-SPECIFIC PROTEIN"/>
    <property type="match status" value="1"/>
</dbReference>
<feature type="compositionally biased region" description="Polar residues" evidence="2">
    <location>
        <begin position="681"/>
        <end position="697"/>
    </location>
</feature>
<feature type="region of interest" description="Disordered" evidence="2">
    <location>
        <begin position="80"/>
        <end position="117"/>
    </location>
</feature>
<dbReference type="AlphaFoldDB" id="A0AAW0IPU1"/>
<evidence type="ECO:0000313" key="4">
    <source>
        <dbReference type="Proteomes" id="UP001488838"/>
    </source>
</evidence>
<feature type="compositionally biased region" description="Polar residues" evidence="2">
    <location>
        <begin position="91"/>
        <end position="106"/>
    </location>
</feature>